<keyword evidence="5" id="KW-0808">Transferase</keyword>
<evidence type="ECO:0000256" key="5">
    <source>
        <dbReference type="ARBA" id="ARBA00022679"/>
    </source>
</evidence>
<comment type="subcellular location">
    <subcellularLocation>
        <location evidence="1">Cytoplasm</location>
    </subcellularLocation>
</comment>
<evidence type="ECO:0000256" key="1">
    <source>
        <dbReference type="ARBA" id="ARBA00004496"/>
    </source>
</evidence>
<evidence type="ECO:0000256" key="4">
    <source>
        <dbReference type="ARBA" id="ARBA00022597"/>
    </source>
</evidence>
<dbReference type="EMBL" id="CABGHF010000007">
    <property type="protein sequence ID" value="VUS50677.1"/>
    <property type="molecule type" value="Genomic_DNA"/>
</dbReference>
<dbReference type="RefSeq" id="WP_142462330.1">
    <property type="nucleotide sequence ID" value="NZ_CABGHF010000007.1"/>
</dbReference>
<sequence length="157" mass="17356">MNIVLARIDNRLLHGIVASQWSPASEAVRLMIINDNAANNEIIKNSMKLAKPVGMALSIISEETALANFQQNKYGEQTIFLVVDDPAILVNLVKNNVPVPQVNIGGTVSRNNKYVLSNRASATEEEYQCYCYLADHGSNVSIQYMLADRAVDFNSVR</sequence>
<evidence type="ECO:0000259" key="8">
    <source>
        <dbReference type="PROSITE" id="PS51101"/>
    </source>
</evidence>
<reference evidence="9 10" key="1">
    <citation type="submission" date="2019-07" db="EMBL/GenBank/DDBJ databases">
        <authorList>
            <person name="Brisse S."/>
            <person name="Rodrigues C."/>
            <person name="Thorpe H."/>
        </authorList>
    </citation>
    <scope>NUCLEOTIDE SEQUENCE [LARGE SCALE GENOMIC DNA]</scope>
    <source>
        <strain evidence="9">SB6408</strain>
    </source>
</reference>
<protein>
    <submittedName>
        <fullName evidence="9">PTS system sorbose-specific EIIB component</fullName>
    </submittedName>
</protein>
<keyword evidence="2" id="KW-0813">Transport</keyword>
<dbReference type="PROSITE" id="PS51101">
    <property type="entry name" value="PTS_EIIB_TYPE_4"/>
    <property type="match status" value="1"/>
</dbReference>
<keyword evidence="6" id="KW-0598">Phosphotransferase system</keyword>
<keyword evidence="7" id="KW-0418">Kinase</keyword>
<dbReference type="Gene3D" id="3.40.35.10">
    <property type="entry name" value="Phosphotransferase system, sorbose subfamily IIB component"/>
    <property type="match status" value="1"/>
</dbReference>
<dbReference type="GO" id="GO:0016301">
    <property type="term" value="F:kinase activity"/>
    <property type="evidence" value="ECO:0007669"/>
    <property type="project" value="UniProtKB-KW"/>
</dbReference>
<dbReference type="GO" id="GO:0008982">
    <property type="term" value="F:protein-N(PI)-phosphohistidine-sugar phosphotransferase activity"/>
    <property type="evidence" value="ECO:0007669"/>
    <property type="project" value="InterPro"/>
</dbReference>
<feature type="domain" description="PTS EIIB type-4" evidence="8">
    <location>
        <begin position="1"/>
        <end position="157"/>
    </location>
</feature>
<dbReference type="InterPro" id="IPR036667">
    <property type="entry name" value="PTS_IIB_sorbose-sp_sf"/>
</dbReference>
<evidence type="ECO:0000256" key="6">
    <source>
        <dbReference type="ARBA" id="ARBA00022683"/>
    </source>
</evidence>
<dbReference type="Pfam" id="PF03830">
    <property type="entry name" value="PTSIIB_sorb"/>
    <property type="match status" value="1"/>
</dbReference>
<dbReference type="AlphaFoldDB" id="A0A564J2P0"/>
<evidence type="ECO:0000256" key="7">
    <source>
        <dbReference type="ARBA" id="ARBA00022777"/>
    </source>
</evidence>
<name>A0A564J2P0_9ENTR</name>
<dbReference type="GO" id="GO:0009401">
    <property type="term" value="P:phosphoenolpyruvate-dependent sugar phosphotransferase system"/>
    <property type="evidence" value="ECO:0007669"/>
    <property type="project" value="UniProtKB-KW"/>
</dbReference>
<dbReference type="Proteomes" id="UP000318370">
    <property type="component" value="Unassembled WGS sequence"/>
</dbReference>
<evidence type="ECO:0000313" key="9">
    <source>
        <dbReference type="EMBL" id="VUS50677.1"/>
    </source>
</evidence>
<accession>A0A564J2P0</accession>
<keyword evidence="4" id="KW-0762">Sugar transport</keyword>
<dbReference type="InterPro" id="IPR004720">
    <property type="entry name" value="PTS_IIB_sorbose-sp"/>
</dbReference>
<proteinExistence type="predicted"/>
<evidence type="ECO:0000313" key="10">
    <source>
        <dbReference type="Proteomes" id="UP000318370"/>
    </source>
</evidence>
<dbReference type="GO" id="GO:0005737">
    <property type="term" value="C:cytoplasm"/>
    <property type="evidence" value="ECO:0007669"/>
    <property type="project" value="UniProtKB-SubCell"/>
</dbReference>
<evidence type="ECO:0000256" key="2">
    <source>
        <dbReference type="ARBA" id="ARBA00022448"/>
    </source>
</evidence>
<evidence type="ECO:0000256" key="3">
    <source>
        <dbReference type="ARBA" id="ARBA00022490"/>
    </source>
</evidence>
<organism evidence="9 10">
    <name type="scientific">Klebsiella spallanzanii</name>
    <dbReference type="NCBI Taxonomy" id="2587528"/>
    <lineage>
        <taxon>Bacteria</taxon>
        <taxon>Pseudomonadati</taxon>
        <taxon>Pseudomonadota</taxon>
        <taxon>Gammaproteobacteria</taxon>
        <taxon>Enterobacterales</taxon>
        <taxon>Enterobacteriaceae</taxon>
        <taxon>Klebsiella/Raoultella group</taxon>
        <taxon>Klebsiella</taxon>
    </lineage>
</organism>
<keyword evidence="3" id="KW-0963">Cytoplasm</keyword>
<dbReference type="SUPFAM" id="SSF52728">
    <property type="entry name" value="PTS IIb component"/>
    <property type="match status" value="1"/>
</dbReference>
<gene>
    <name evidence="9" type="primary">sorB_1</name>
    <name evidence="9" type="ORF">SB6408_04261</name>
</gene>